<dbReference type="GO" id="GO:0003871">
    <property type="term" value="F:5-methyltetrahydropteroyltriglutamate-homocysteine S-methyltransferase activity"/>
    <property type="evidence" value="ECO:0007669"/>
    <property type="project" value="InterPro"/>
</dbReference>
<dbReference type="EMBL" id="AGWP01000001">
    <property type="protein sequence ID" value="EJZ88367.1"/>
    <property type="molecule type" value="Genomic_DNA"/>
</dbReference>
<dbReference type="GO" id="GO:0009086">
    <property type="term" value="P:methionine biosynthetic process"/>
    <property type="evidence" value="ECO:0007669"/>
    <property type="project" value="InterPro"/>
</dbReference>
<dbReference type="SUPFAM" id="SSF51726">
    <property type="entry name" value="UROD/MetE-like"/>
    <property type="match status" value="1"/>
</dbReference>
<dbReference type="InterPro" id="IPR038071">
    <property type="entry name" value="UROD/MetE-like_sf"/>
</dbReference>
<evidence type="ECO:0000313" key="3">
    <source>
        <dbReference type="EMBL" id="EJZ88367.1"/>
    </source>
</evidence>
<dbReference type="PANTHER" id="PTHR43844:SF2">
    <property type="entry name" value="SYNTHASE, VITAMIN-B12 INDEPENDENT, PUTATIVE (AFU_ORTHOLOGUE AFUA_3G12060)-RELATED"/>
    <property type="match status" value="1"/>
</dbReference>
<dbReference type="HOGENOM" id="CLU_046993_0_0_11"/>
<dbReference type="PATRIC" id="fig|888439.3.peg.5"/>
<dbReference type="CDD" id="cd03311">
    <property type="entry name" value="CIMS_C_terminal_like"/>
    <property type="match status" value="1"/>
</dbReference>
<dbReference type="Pfam" id="PF01717">
    <property type="entry name" value="Meth_synt_2"/>
    <property type="match status" value="2"/>
</dbReference>
<proteinExistence type="predicted"/>
<dbReference type="Gene3D" id="3.20.20.210">
    <property type="match status" value="1"/>
</dbReference>
<evidence type="ECO:0000259" key="2">
    <source>
        <dbReference type="Pfam" id="PF01717"/>
    </source>
</evidence>
<dbReference type="Proteomes" id="UP000006075">
    <property type="component" value="Unassembled WGS sequence"/>
</dbReference>
<dbReference type="OrthoDB" id="244285at2"/>
<sequence>MTKIETTHVGSLPRTSELLDANKRRSEGRISETEFAQILTDSVQNVVRRQKDIGIDIVNEGEYGHITSGAVDYGAWWNYSFSRMGGLTMTNEDRWAAQDIVRSEPGKIRLTSFPDRRDRAKFRDAYEDPNSGILGGRASVGNPKITGPLTYTAGEQVGADIDLLTKAMKDNGIAKGFIAALSPGSAARIKNEYYATDADVVEACADVMAEEYKAIAEAGLTVQLDAPDLAESWDQINPEPTIADYQKWLQIRIDAINKAISGIAPEQVRLHICWGSWHGPHTTDIPFEAIIEQCLQVNAGQFSFEGSSPRHAHEWKIWKKYQLPAGRKIVPGVVCHSTNVVEHPELVAERIIRFAEVVGPENVIASTDCGLGGRVHSQIAWAKLEALAQGAEIASERLF</sequence>
<organism evidence="3 4">
    <name type="scientific">Winkia neuii BV029A5</name>
    <dbReference type="NCBI Taxonomy" id="888439"/>
    <lineage>
        <taxon>Bacteria</taxon>
        <taxon>Bacillati</taxon>
        <taxon>Actinomycetota</taxon>
        <taxon>Actinomycetes</taxon>
        <taxon>Actinomycetales</taxon>
        <taxon>Actinomycetaceae</taxon>
        <taxon>Winkia</taxon>
    </lineage>
</organism>
<dbReference type="RefSeq" id="WP_004804525.1">
    <property type="nucleotide sequence ID" value="NZ_JH815213.1"/>
</dbReference>
<evidence type="ECO:0000313" key="4">
    <source>
        <dbReference type="Proteomes" id="UP000006075"/>
    </source>
</evidence>
<reference evidence="3 4" key="1">
    <citation type="submission" date="2012-07" db="EMBL/GenBank/DDBJ databases">
        <title>The Genome Sequence of Actinomyces neuii subsp. anitratus BVS029A5.</title>
        <authorList>
            <consortium name="The Broad Institute Genome Sequencing Platform"/>
            <person name="Earl A."/>
            <person name="Ward D."/>
            <person name="Feldgarden M."/>
            <person name="Gevers D."/>
            <person name="Saerens B."/>
            <person name="Vaneechoutte M."/>
            <person name="Walker B."/>
            <person name="Young S.K."/>
            <person name="Zeng Q."/>
            <person name="Gargeya S."/>
            <person name="Fitzgerald M."/>
            <person name="Haas B."/>
            <person name="Abouelleil A."/>
            <person name="Alvarado L."/>
            <person name="Arachchi H.M."/>
            <person name="Berlin A."/>
            <person name="Chapman S.B."/>
            <person name="Goldberg J."/>
            <person name="Griggs A."/>
            <person name="Gujja S."/>
            <person name="Hansen M."/>
            <person name="Howarth C."/>
            <person name="Imamovic A."/>
            <person name="Larimer J."/>
            <person name="McCowen C."/>
            <person name="Montmayeur A."/>
            <person name="Murphy C."/>
            <person name="Neiman D."/>
            <person name="Pearson M."/>
            <person name="Priest M."/>
            <person name="Roberts A."/>
            <person name="Saif S."/>
            <person name="Shea T."/>
            <person name="Sisk P."/>
            <person name="Sykes S."/>
            <person name="Wortman J."/>
            <person name="Nusbaum C."/>
            <person name="Birren B."/>
        </authorList>
    </citation>
    <scope>NUCLEOTIDE SEQUENCE [LARGE SCALE GENOMIC DNA]</scope>
    <source>
        <strain evidence="3 4">BVS029A5</strain>
    </source>
</reference>
<feature type="domain" description="Cobalamin-independent methionine synthase MetE C-terminal/archaeal" evidence="2">
    <location>
        <begin position="5"/>
        <end position="62"/>
    </location>
</feature>
<keyword evidence="4" id="KW-1185">Reference proteome</keyword>
<feature type="region of interest" description="Disordered" evidence="1">
    <location>
        <begin position="1"/>
        <end position="26"/>
    </location>
</feature>
<accession>K0YWY0</accession>
<dbReference type="InterPro" id="IPR002629">
    <property type="entry name" value="Met_Synth_C/arc"/>
</dbReference>
<feature type="domain" description="Cobalamin-independent methionine synthase MetE C-terminal/archaeal" evidence="2">
    <location>
        <begin position="171"/>
        <end position="387"/>
    </location>
</feature>
<name>K0YWY0_9ACTO</name>
<gene>
    <name evidence="3" type="ORF">HMPREF9240_00005</name>
</gene>
<dbReference type="eggNOG" id="COG0620">
    <property type="taxonomic scope" value="Bacteria"/>
</dbReference>
<comment type="caution">
    <text evidence="3">The sequence shown here is derived from an EMBL/GenBank/DDBJ whole genome shotgun (WGS) entry which is preliminary data.</text>
</comment>
<dbReference type="PANTHER" id="PTHR43844">
    <property type="entry name" value="METHIONINE SYNTHASE"/>
    <property type="match status" value="1"/>
</dbReference>
<dbReference type="GO" id="GO:0008270">
    <property type="term" value="F:zinc ion binding"/>
    <property type="evidence" value="ECO:0007669"/>
    <property type="project" value="InterPro"/>
</dbReference>
<protein>
    <recommendedName>
        <fullName evidence="2">Cobalamin-independent methionine synthase MetE C-terminal/archaeal domain-containing protein</fullName>
    </recommendedName>
</protein>
<evidence type="ECO:0000256" key="1">
    <source>
        <dbReference type="SAM" id="MobiDB-lite"/>
    </source>
</evidence>
<dbReference type="AlphaFoldDB" id="K0YWY0"/>